<dbReference type="SMART" id="SM00491">
    <property type="entry name" value="HELICc2"/>
    <property type="match status" value="1"/>
</dbReference>
<feature type="compositionally biased region" description="Low complexity" evidence="8">
    <location>
        <begin position="25"/>
        <end position="36"/>
    </location>
</feature>
<gene>
    <name evidence="10" type="ORF">ACFQGU_08940</name>
</gene>
<keyword evidence="2" id="KW-0547">Nucleotide-binding</keyword>
<dbReference type="Gene3D" id="3.40.50.300">
    <property type="entry name" value="P-loop containing nucleotide triphosphate hydrolases"/>
    <property type="match status" value="2"/>
</dbReference>
<dbReference type="InterPro" id="IPR006555">
    <property type="entry name" value="ATP-dep_Helicase_C"/>
</dbReference>
<comment type="cofactor">
    <cofactor evidence="1">
        <name>[4Fe-4S] cluster</name>
        <dbReference type="ChEBI" id="CHEBI:49883"/>
    </cofactor>
</comment>
<dbReference type="Pfam" id="PF13307">
    <property type="entry name" value="Helicase_C_2"/>
    <property type="match status" value="1"/>
</dbReference>
<protein>
    <recommendedName>
        <fullName evidence="6">DNA 5'-3' helicase</fullName>
        <ecNumber evidence="6">5.6.2.3</ecNumber>
    </recommendedName>
</protein>
<evidence type="ECO:0000256" key="2">
    <source>
        <dbReference type="ARBA" id="ARBA00022741"/>
    </source>
</evidence>
<evidence type="ECO:0000313" key="10">
    <source>
        <dbReference type="EMBL" id="MFC6238003.1"/>
    </source>
</evidence>
<dbReference type="SUPFAM" id="SSF52540">
    <property type="entry name" value="P-loop containing nucleoside triphosphate hydrolases"/>
    <property type="match status" value="1"/>
</dbReference>
<name>A0ABW1T016_9ACTN</name>
<dbReference type="GO" id="GO:0003678">
    <property type="term" value="F:DNA helicase activity"/>
    <property type="evidence" value="ECO:0007669"/>
    <property type="project" value="UniProtKB-EC"/>
</dbReference>
<feature type="compositionally biased region" description="Acidic residues" evidence="8">
    <location>
        <begin position="1"/>
        <end position="11"/>
    </location>
</feature>
<dbReference type="EC" id="5.6.2.3" evidence="6"/>
<dbReference type="InterPro" id="IPR014001">
    <property type="entry name" value="Helicase_ATP-bd"/>
</dbReference>
<keyword evidence="4" id="KW-0067">ATP-binding</keyword>
<dbReference type="PANTHER" id="PTHR11472:SF34">
    <property type="entry name" value="REGULATOR OF TELOMERE ELONGATION HELICASE 1"/>
    <property type="match status" value="1"/>
</dbReference>
<evidence type="ECO:0000256" key="8">
    <source>
        <dbReference type="SAM" id="MobiDB-lite"/>
    </source>
</evidence>
<evidence type="ECO:0000256" key="5">
    <source>
        <dbReference type="ARBA" id="ARBA00038058"/>
    </source>
</evidence>
<keyword evidence="10" id="KW-0347">Helicase</keyword>
<comment type="caution">
    <text evidence="10">The sequence shown here is derived from an EMBL/GenBank/DDBJ whole genome shotgun (WGS) entry which is preliminary data.</text>
</comment>
<dbReference type="InterPro" id="IPR045028">
    <property type="entry name" value="DinG/Rad3-like"/>
</dbReference>
<dbReference type="GO" id="GO:0016787">
    <property type="term" value="F:hydrolase activity"/>
    <property type="evidence" value="ECO:0007669"/>
    <property type="project" value="UniProtKB-KW"/>
</dbReference>
<dbReference type="InterPro" id="IPR014013">
    <property type="entry name" value="Helic_SF1/SF2_ATP-bd_DinG/Rad3"/>
</dbReference>
<evidence type="ECO:0000256" key="7">
    <source>
        <dbReference type="ARBA" id="ARBA00048954"/>
    </source>
</evidence>
<feature type="region of interest" description="Disordered" evidence="8">
    <location>
        <begin position="1"/>
        <end position="36"/>
    </location>
</feature>
<sequence>MSTPDDADEPSGVERGPTVTRPKKSSSANKKSAPEASVAEALAAAVGGLDGEGEDRPGQLQMAEAVASALGGSGHLLVQAGTGTGKSLAYLVPAILHATSPERRVVVATATLALQHQLVSRDLPRLADALEPVLGRRPTYAVLKGRHNYLCLDRLHRGVPDDSDDDALFAAPTTVLGKQAKELREWSDDTETGDRDDLPFAVDGRVWRAVSVNGRECVGAAKCSYGQECFAEAARAKAVQSQVVITNHAMLAIHTLDNVPVLPEHDAVVIDEGHELVDRATAAVSSELSGPLVERAVQRSRRLIEADLADRLDFAAEALGIELALRAEGSTSSIRLEEITGSLLLALASVRDTTHAAITALNGAMSSAKDDPEALATSTRARGLLTEIHDVAGALLEMDDEDVVWIDTGDRRAPVLKLAPLSVAGLLRTQLFDTSRVVVTSATLQLGGSFEPVARSFGLPLDGTSSAEGAWTGLDVGSPFDHARQGILYVATRVPPPGRGGTDDAAMEELADLIGAAGGRTLALFSSWRGVEKAEEALGELLPDRLLDRKIVPLDVPVYVQRRGDSVADLVSRFSAHPRSVLLGTLSLWQGVDVPGEACHLVVIDRIPFPRPDDPLVAARSRFAEEHGSNGFTAVSVPRAALLLAQGVGRLIRTSSDRGVVAVLDPRLATSGYGPYLRKSLPPFWFTTDGALVRQSLTRLDELASG</sequence>
<dbReference type="PANTHER" id="PTHR11472">
    <property type="entry name" value="DNA REPAIR DEAD HELICASE RAD3/XP-D SUBFAMILY MEMBER"/>
    <property type="match status" value="1"/>
</dbReference>
<evidence type="ECO:0000256" key="6">
    <source>
        <dbReference type="ARBA" id="ARBA00044969"/>
    </source>
</evidence>
<keyword evidence="11" id="KW-1185">Reference proteome</keyword>
<evidence type="ECO:0000256" key="3">
    <source>
        <dbReference type="ARBA" id="ARBA00022801"/>
    </source>
</evidence>
<evidence type="ECO:0000313" key="11">
    <source>
        <dbReference type="Proteomes" id="UP001596138"/>
    </source>
</evidence>
<dbReference type="Proteomes" id="UP001596138">
    <property type="component" value="Unassembled WGS sequence"/>
</dbReference>
<dbReference type="SMART" id="SM00487">
    <property type="entry name" value="DEXDc"/>
    <property type="match status" value="1"/>
</dbReference>
<evidence type="ECO:0000259" key="9">
    <source>
        <dbReference type="PROSITE" id="PS51193"/>
    </source>
</evidence>
<organism evidence="10 11">
    <name type="scientific">Longivirga aurantiaca</name>
    <dbReference type="NCBI Taxonomy" id="1837743"/>
    <lineage>
        <taxon>Bacteria</taxon>
        <taxon>Bacillati</taxon>
        <taxon>Actinomycetota</taxon>
        <taxon>Actinomycetes</taxon>
        <taxon>Sporichthyales</taxon>
        <taxon>Sporichthyaceae</taxon>
        <taxon>Longivirga</taxon>
    </lineage>
</organism>
<keyword evidence="3 10" id="KW-0378">Hydrolase</keyword>
<dbReference type="PROSITE" id="PS51193">
    <property type="entry name" value="HELICASE_ATP_BIND_2"/>
    <property type="match status" value="1"/>
</dbReference>
<proteinExistence type="inferred from homology"/>
<comment type="catalytic activity">
    <reaction evidence="7">
        <text>ATP + H2O = ADP + phosphate + H(+)</text>
        <dbReference type="Rhea" id="RHEA:13065"/>
        <dbReference type="ChEBI" id="CHEBI:15377"/>
        <dbReference type="ChEBI" id="CHEBI:15378"/>
        <dbReference type="ChEBI" id="CHEBI:30616"/>
        <dbReference type="ChEBI" id="CHEBI:43474"/>
        <dbReference type="ChEBI" id="CHEBI:456216"/>
        <dbReference type="EC" id="5.6.2.3"/>
    </reaction>
</comment>
<comment type="similarity">
    <text evidence="5">Belongs to the helicase family. DinG subfamily.</text>
</comment>
<dbReference type="RefSeq" id="WP_386765819.1">
    <property type="nucleotide sequence ID" value="NZ_JBHSTI010000008.1"/>
</dbReference>
<reference evidence="11" key="1">
    <citation type="journal article" date="2019" name="Int. J. Syst. Evol. Microbiol.">
        <title>The Global Catalogue of Microorganisms (GCM) 10K type strain sequencing project: providing services to taxonomists for standard genome sequencing and annotation.</title>
        <authorList>
            <consortium name="The Broad Institute Genomics Platform"/>
            <consortium name="The Broad Institute Genome Sequencing Center for Infectious Disease"/>
            <person name="Wu L."/>
            <person name="Ma J."/>
        </authorList>
    </citation>
    <scope>NUCLEOTIDE SEQUENCE [LARGE SCALE GENOMIC DNA]</scope>
    <source>
        <strain evidence="11">CGMCC 4.7317</strain>
    </source>
</reference>
<evidence type="ECO:0000256" key="1">
    <source>
        <dbReference type="ARBA" id="ARBA00001966"/>
    </source>
</evidence>
<dbReference type="InterPro" id="IPR011545">
    <property type="entry name" value="DEAD/DEAH_box_helicase_dom"/>
</dbReference>
<dbReference type="Pfam" id="PF00270">
    <property type="entry name" value="DEAD"/>
    <property type="match status" value="1"/>
</dbReference>
<dbReference type="EMBL" id="JBHSTI010000008">
    <property type="protein sequence ID" value="MFC6238003.1"/>
    <property type="molecule type" value="Genomic_DNA"/>
</dbReference>
<evidence type="ECO:0000256" key="4">
    <source>
        <dbReference type="ARBA" id="ARBA00022840"/>
    </source>
</evidence>
<feature type="domain" description="Helicase ATP-binding" evidence="9">
    <location>
        <begin position="45"/>
        <end position="324"/>
    </location>
</feature>
<accession>A0ABW1T016</accession>
<dbReference type="InterPro" id="IPR027417">
    <property type="entry name" value="P-loop_NTPase"/>
</dbReference>